<dbReference type="RefSeq" id="WP_319689772.1">
    <property type="nucleotide sequence ID" value="NZ_JARAWN010000018.1"/>
</dbReference>
<dbReference type="InterPro" id="IPR001932">
    <property type="entry name" value="PPM-type_phosphatase-like_dom"/>
</dbReference>
<evidence type="ECO:0000259" key="1">
    <source>
        <dbReference type="Pfam" id="PF07228"/>
    </source>
</evidence>
<reference evidence="2" key="1">
    <citation type="journal article" date="2023" name="Microb. Genom.">
        <title>Mesoterricola silvestris gen. nov., sp. nov., Mesoterricola sediminis sp. nov., Geothrix oryzae sp. nov., Geothrix edaphica sp. nov., Geothrix rubra sp. nov., and Geothrix limicola sp. nov., six novel members of Acidobacteriota isolated from soils.</title>
        <authorList>
            <person name="Weisberg A.J."/>
            <person name="Pearce E."/>
            <person name="Kramer C.G."/>
            <person name="Chang J.H."/>
            <person name="Clarke C.R."/>
        </authorList>
    </citation>
    <scope>NUCLEOTIDE SEQUENCE</scope>
    <source>
        <strain evidence="2">ND06-05F</strain>
    </source>
</reference>
<dbReference type="AlphaFoldDB" id="A0AAJ2UJT8"/>
<evidence type="ECO:0000313" key="3">
    <source>
        <dbReference type="Proteomes" id="UP001273589"/>
    </source>
</evidence>
<feature type="domain" description="PPM-type phosphatase" evidence="1">
    <location>
        <begin position="8"/>
        <end position="42"/>
    </location>
</feature>
<name>A0AAJ2UJT8_9ACTN</name>
<accession>A0AAJ2UJT8</accession>
<dbReference type="EMBL" id="JARAWN010000018">
    <property type="protein sequence ID" value="MDX3129209.1"/>
    <property type="molecule type" value="Genomic_DNA"/>
</dbReference>
<dbReference type="Proteomes" id="UP001273589">
    <property type="component" value="Unassembled WGS sequence"/>
</dbReference>
<evidence type="ECO:0000313" key="2">
    <source>
        <dbReference type="EMBL" id="MDX3129209.1"/>
    </source>
</evidence>
<gene>
    <name evidence="2" type="ORF">PV367_05195</name>
</gene>
<organism evidence="2 3">
    <name type="scientific">Streptomyces europaeiscabiei</name>
    <dbReference type="NCBI Taxonomy" id="146819"/>
    <lineage>
        <taxon>Bacteria</taxon>
        <taxon>Bacillati</taxon>
        <taxon>Actinomycetota</taxon>
        <taxon>Actinomycetes</taxon>
        <taxon>Kitasatosporales</taxon>
        <taxon>Streptomycetaceae</taxon>
        <taxon>Streptomyces</taxon>
    </lineage>
</organism>
<sequence length="43" mass="4733">MAQKPPTLTDDPFVSCLYIHIDLAGRRLHLAGAGHPPPLLRSR</sequence>
<proteinExistence type="predicted"/>
<comment type="caution">
    <text evidence="2">The sequence shown here is derived from an EMBL/GenBank/DDBJ whole genome shotgun (WGS) entry which is preliminary data.</text>
</comment>
<protein>
    <submittedName>
        <fullName evidence="2">SpoIIE family protein phosphatase</fullName>
    </submittedName>
</protein>
<dbReference type="Gene3D" id="3.60.40.10">
    <property type="entry name" value="PPM-type phosphatase domain"/>
    <property type="match status" value="1"/>
</dbReference>
<dbReference type="InterPro" id="IPR036457">
    <property type="entry name" value="PPM-type-like_dom_sf"/>
</dbReference>
<dbReference type="Pfam" id="PF07228">
    <property type="entry name" value="SpoIIE"/>
    <property type="match status" value="1"/>
</dbReference>